<proteinExistence type="predicted"/>
<dbReference type="EMBL" id="CP086717">
    <property type="protein sequence ID" value="WOO82918.1"/>
    <property type="molecule type" value="Genomic_DNA"/>
</dbReference>
<organism evidence="5 6">
    <name type="scientific">Vanrija pseudolonga</name>
    <dbReference type="NCBI Taxonomy" id="143232"/>
    <lineage>
        <taxon>Eukaryota</taxon>
        <taxon>Fungi</taxon>
        <taxon>Dikarya</taxon>
        <taxon>Basidiomycota</taxon>
        <taxon>Agaricomycotina</taxon>
        <taxon>Tremellomycetes</taxon>
        <taxon>Trichosporonales</taxon>
        <taxon>Trichosporonaceae</taxon>
        <taxon>Vanrija</taxon>
    </lineage>
</organism>
<dbReference type="Pfam" id="PF00173">
    <property type="entry name" value="Cyt-b5"/>
    <property type="match status" value="1"/>
</dbReference>
<keyword evidence="6" id="KW-1185">Reference proteome</keyword>
<dbReference type="Gene3D" id="3.10.120.10">
    <property type="entry name" value="Cytochrome b5-like heme/steroid binding domain"/>
    <property type="match status" value="1"/>
</dbReference>
<dbReference type="GO" id="GO:0046872">
    <property type="term" value="F:metal ion binding"/>
    <property type="evidence" value="ECO:0007669"/>
    <property type="project" value="UniProtKB-KW"/>
</dbReference>
<dbReference type="GO" id="GO:0005783">
    <property type="term" value="C:endoplasmic reticulum"/>
    <property type="evidence" value="ECO:0007669"/>
    <property type="project" value="TreeGrafter"/>
</dbReference>
<feature type="domain" description="Cytochrome b5 heme-binding" evidence="4">
    <location>
        <begin position="96"/>
        <end position="172"/>
    </location>
</feature>
<evidence type="ECO:0000259" key="4">
    <source>
        <dbReference type="PROSITE" id="PS50255"/>
    </source>
</evidence>
<protein>
    <submittedName>
        <fullName evidence="5">Cytochrome b2, mitochondrial</fullName>
    </submittedName>
</protein>
<evidence type="ECO:0000313" key="5">
    <source>
        <dbReference type="EMBL" id="WOO82918.1"/>
    </source>
</evidence>
<keyword evidence="2" id="KW-0479">Metal-binding</keyword>
<dbReference type="RefSeq" id="XP_062628950.1">
    <property type="nucleotide sequence ID" value="XM_062772966.1"/>
</dbReference>
<dbReference type="InterPro" id="IPR036400">
    <property type="entry name" value="Cyt_B5-like_heme/steroid_sf"/>
</dbReference>
<dbReference type="PRINTS" id="PR00363">
    <property type="entry name" value="CYTOCHROMEB5"/>
</dbReference>
<evidence type="ECO:0000256" key="3">
    <source>
        <dbReference type="ARBA" id="ARBA00023004"/>
    </source>
</evidence>
<dbReference type="GO" id="GO:0006801">
    <property type="term" value="P:superoxide metabolic process"/>
    <property type="evidence" value="ECO:0007669"/>
    <property type="project" value="TreeGrafter"/>
</dbReference>
<keyword evidence="3" id="KW-0408">Iron</keyword>
<dbReference type="Proteomes" id="UP000827549">
    <property type="component" value="Chromosome 4"/>
</dbReference>
<dbReference type="GO" id="GO:0020037">
    <property type="term" value="F:heme binding"/>
    <property type="evidence" value="ECO:0007669"/>
    <property type="project" value="TreeGrafter"/>
</dbReference>
<evidence type="ECO:0000313" key="6">
    <source>
        <dbReference type="Proteomes" id="UP000827549"/>
    </source>
</evidence>
<dbReference type="AlphaFoldDB" id="A0AAF1BS35"/>
<accession>A0AAF1BS35</accession>
<sequence>MRSIALRLTAAFLLLTVIVSILGTTVSRFSAPMIVVLDNKNSTDVPWWAAPAPAEDYAVADDDYEHEGHQHGYPPDYIHAHGAGHFDLGDELPAALVPISIDELESHAQEGSAWVAIDGIVYDVTDYAEFHPGGPDVLREHAGTDVTRTFNAIHAPGTISRLAPEYRVGVLQL</sequence>
<dbReference type="PANTHER" id="PTHR46237">
    <property type="entry name" value="CYTOCHROME B5 REDUCTASE 4 FAMILY MEMBER"/>
    <property type="match status" value="1"/>
</dbReference>
<dbReference type="PROSITE" id="PS50255">
    <property type="entry name" value="CYTOCHROME_B5_2"/>
    <property type="match status" value="1"/>
</dbReference>
<keyword evidence="1" id="KW-0349">Heme</keyword>
<dbReference type="InterPro" id="IPR051872">
    <property type="entry name" value="Cytochrome_b5/Flavoprotein_Rdt"/>
</dbReference>
<dbReference type="PANTHER" id="PTHR46237:SF1">
    <property type="entry name" value="CYTOCHROME B5 REDUCTASE 4"/>
    <property type="match status" value="1"/>
</dbReference>
<dbReference type="SMART" id="SM01117">
    <property type="entry name" value="Cyt-b5"/>
    <property type="match status" value="1"/>
</dbReference>
<dbReference type="InterPro" id="IPR001199">
    <property type="entry name" value="Cyt_B5-like_heme/steroid-bd"/>
</dbReference>
<dbReference type="SUPFAM" id="SSF55856">
    <property type="entry name" value="Cytochrome b5-like heme/steroid binding domain"/>
    <property type="match status" value="1"/>
</dbReference>
<evidence type="ECO:0000256" key="1">
    <source>
        <dbReference type="ARBA" id="ARBA00022617"/>
    </source>
</evidence>
<evidence type="ECO:0000256" key="2">
    <source>
        <dbReference type="ARBA" id="ARBA00022723"/>
    </source>
</evidence>
<dbReference type="GO" id="GO:0004128">
    <property type="term" value="F:cytochrome-b5 reductase activity, acting on NAD(P)H"/>
    <property type="evidence" value="ECO:0007669"/>
    <property type="project" value="TreeGrafter"/>
</dbReference>
<reference evidence="5" key="1">
    <citation type="submission" date="2023-10" db="EMBL/GenBank/DDBJ databases">
        <authorList>
            <person name="Noh H."/>
        </authorList>
    </citation>
    <scope>NUCLEOTIDE SEQUENCE</scope>
    <source>
        <strain evidence="5">DUCC4014</strain>
    </source>
</reference>
<gene>
    <name evidence="5" type="primary">CYB2_4</name>
    <name evidence="5" type="ORF">LOC62_04G006398</name>
</gene>
<dbReference type="GeneID" id="87809621"/>
<name>A0AAF1BS35_9TREE</name>